<evidence type="ECO:0000313" key="2">
    <source>
        <dbReference type="Proteomes" id="UP000250918"/>
    </source>
</evidence>
<dbReference type="SUPFAM" id="SSF46785">
    <property type="entry name" value="Winged helix' DNA-binding domain"/>
    <property type="match status" value="1"/>
</dbReference>
<dbReference type="Pfam" id="PF02082">
    <property type="entry name" value="Rrf2"/>
    <property type="match status" value="1"/>
</dbReference>
<comment type="caution">
    <text evidence="1">The sequence shown here is derived from an EMBL/GenBank/DDBJ whole genome shotgun (WGS) entry which is preliminary data.</text>
</comment>
<dbReference type="GO" id="GO:0005829">
    <property type="term" value="C:cytosol"/>
    <property type="evidence" value="ECO:0007669"/>
    <property type="project" value="TreeGrafter"/>
</dbReference>
<dbReference type="Gene3D" id="1.10.10.10">
    <property type="entry name" value="Winged helix-like DNA-binding domain superfamily/Winged helix DNA-binding domain"/>
    <property type="match status" value="1"/>
</dbReference>
<dbReference type="InterPro" id="IPR036390">
    <property type="entry name" value="WH_DNA-bd_sf"/>
</dbReference>
<dbReference type="PROSITE" id="PS01332">
    <property type="entry name" value="HTH_RRF2_1"/>
    <property type="match status" value="1"/>
</dbReference>
<dbReference type="AlphaFoldDB" id="A0A855X3C8"/>
<name>A0A855X3C8_9BACT</name>
<gene>
    <name evidence="1" type="ORF">C3F09_07260</name>
</gene>
<dbReference type="PANTHER" id="PTHR33221">
    <property type="entry name" value="WINGED HELIX-TURN-HELIX TRANSCRIPTIONAL REGULATOR, RRF2 FAMILY"/>
    <property type="match status" value="1"/>
</dbReference>
<dbReference type="InterPro" id="IPR000944">
    <property type="entry name" value="Tscrpt_reg_Rrf2"/>
</dbReference>
<reference evidence="1 2" key="1">
    <citation type="journal article" date="2018" name="ISME J.">
        <title>A methanotrophic archaeon couples anaerobic oxidation of methane to Fe(III) reduction.</title>
        <authorList>
            <person name="Cai C."/>
            <person name="Leu A.O."/>
            <person name="Xie G.J."/>
            <person name="Guo J."/>
            <person name="Feng Y."/>
            <person name="Zhao J.X."/>
            <person name="Tyson G.W."/>
            <person name="Yuan Z."/>
            <person name="Hu S."/>
        </authorList>
    </citation>
    <scope>NUCLEOTIDE SEQUENCE [LARGE SCALE GENOMIC DNA]</scope>
    <source>
        <strain evidence="1">FeB_12</strain>
    </source>
</reference>
<organism evidence="1 2">
    <name type="scientific">candidate division GN15 bacterium</name>
    <dbReference type="NCBI Taxonomy" id="2072418"/>
    <lineage>
        <taxon>Bacteria</taxon>
        <taxon>candidate division GN15</taxon>
    </lineage>
</organism>
<dbReference type="NCBIfam" id="TIGR00738">
    <property type="entry name" value="rrf2_super"/>
    <property type="match status" value="1"/>
</dbReference>
<dbReference type="GO" id="GO:0003700">
    <property type="term" value="F:DNA-binding transcription factor activity"/>
    <property type="evidence" value="ECO:0007669"/>
    <property type="project" value="TreeGrafter"/>
</dbReference>
<proteinExistence type="predicted"/>
<dbReference type="InterPro" id="IPR030489">
    <property type="entry name" value="TR_Rrf2-type_CS"/>
</dbReference>
<evidence type="ECO:0000313" key="1">
    <source>
        <dbReference type="EMBL" id="PWB72041.1"/>
    </source>
</evidence>
<protein>
    <submittedName>
        <fullName evidence="1">Rrf2 family transcriptional regulator</fullName>
    </submittedName>
</protein>
<dbReference type="Proteomes" id="UP000250918">
    <property type="component" value="Unassembled WGS sequence"/>
</dbReference>
<dbReference type="InterPro" id="IPR036388">
    <property type="entry name" value="WH-like_DNA-bd_sf"/>
</dbReference>
<dbReference type="PANTHER" id="PTHR33221:SF2">
    <property type="entry name" value="TRANSCRIPTIONAL REGULATOR"/>
    <property type="match status" value="1"/>
</dbReference>
<dbReference type="PROSITE" id="PS51197">
    <property type="entry name" value="HTH_RRF2_2"/>
    <property type="match status" value="1"/>
</dbReference>
<accession>A0A855X3C8</accession>
<sequence length="144" mass="16435">MQFTKAEEYGIFGVIYLAEQDHSVVTPLSEISESQNIPEKFLAKIFQSLSKAGIVRSHRGVRGGFTLAKDPREITIKEVLETIQGPYHLTKCIQDIETCERKSRRNGFCPLREVIMIAERQLCSVFEQYTVADLVAWQKEKVAK</sequence>
<dbReference type="EMBL" id="PQAP01000097">
    <property type="protein sequence ID" value="PWB72041.1"/>
    <property type="molecule type" value="Genomic_DNA"/>
</dbReference>